<dbReference type="AlphaFoldDB" id="A0A822XX72"/>
<sequence>MKESIERERERERERRCYCCCIHCKKGRTKRKGGAVIAAAFKSEILKPKNLLAEQRRERKRRVGYQWIIRFLALGCYAMLLIPSFIQVGYYYFFSSQVHRGIVYGDQPRNRLDLYLPKNSNGKNQLWHL</sequence>
<dbReference type="EMBL" id="DUZY01000001">
    <property type="protein sequence ID" value="DAD24612.1"/>
    <property type="molecule type" value="Genomic_DNA"/>
</dbReference>
<evidence type="ECO:0000313" key="3">
    <source>
        <dbReference type="Proteomes" id="UP000607653"/>
    </source>
</evidence>
<evidence type="ECO:0000313" key="2">
    <source>
        <dbReference type="EMBL" id="DAD24612.1"/>
    </source>
</evidence>
<protein>
    <recommendedName>
        <fullName evidence="4">Transmembrane protein</fullName>
    </recommendedName>
</protein>
<name>A0A822XX72_NELNU</name>
<proteinExistence type="predicted"/>
<keyword evidence="1" id="KW-0812">Transmembrane</keyword>
<keyword evidence="1" id="KW-0472">Membrane</keyword>
<dbReference type="Proteomes" id="UP000607653">
    <property type="component" value="Unassembled WGS sequence"/>
</dbReference>
<accession>A0A822XX72</accession>
<keyword evidence="1" id="KW-1133">Transmembrane helix</keyword>
<comment type="caution">
    <text evidence="2">The sequence shown here is derived from an EMBL/GenBank/DDBJ whole genome shotgun (WGS) entry which is preliminary data.</text>
</comment>
<evidence type="ECO:0000256" key="1">
    <source>
        <dbReference type="SAM" id="Phobius"/>
    </source>
</evidence>
<organism evidence="2 3">
    <name type="scientific">Nelumbo nucifera</name>
    <name type="common">Sacred lotus</name>
    <dbReference type="NCBI Taxonomy" id="4432"/>
    <lineage>
        <taxon>Eukaryota</taxon>
        <taxon>Viridiplantae</taxon>
        <taxon>Streptophyta</taxon>
        <taxon>Embryophyta</taxon>
        <taxon>Tracheophyta</taxon>
        <taxon>Spermatophyta</taxon>
        <taxon>Magnoliopsida</taxon>
        <taxon>Proteales</taxon>
        <taxon>Nelumbonaceae</taxon>
        <taxon>Nelumbo</taxon>
    </lineage>
</organism>
<reference evidence="2 3" key="1">
    <citation type="journal article" date="2020" name="Mol. Biol. Evol.">
        <title>Distinct Expression and Methylation Patterns for Genes with Different Fates following a Single Whole-Genome Duplication in Flowering Plants.</title>
        <authorList>
            <person name="Shi T."/>
            <person name="Rahmani R.S."/>
            <person name="Gugger P.F."/>
            <person name="Wang M."/>
            <person name="Li H."/>
            <person name="Zhang Y."/>
            <person name="Li Z."/>
            <person name="Wang Q."/>
            <person name="Van de Peer Y."/>
            <person name="Marchal K."/>
            <person name="Chen J."/>
        </authorList>
    </citation>
    <scope>NUCLEOTIDE SEQUENCE [LARGE SCALE GENOMIC DNA]</scope>
    <source>
        <tissue evidence="2">Leaf</tissue>
    </source>
</reference>
<keyword evidence="3" id="KW-1185">Reference proteome</keyword>
<evidence type="ECO:0008006" key="4">
    <source>
        <dbReference type="Google" id="ProtNLM"/>
    </source>
</evidence>
<feature type="transmembrane region" description="Helical" evidence="1">
    <location>
        <begin position="67"/>
        <end position="93"/>
    </location>
</feature>
<gene>
    <name evidence="2" type="ORF">HUJ06_026076</name>
</gene>